<protein>
    <submittedName>
        <fullName evidence="5">GTPase IMAP family member 9</fullName>
    </submittedName>
</protein>
<dbReference type="Proteomes" id="UP000515152">
    <property type="component" value="Unplaced"/>
</dbReference>
<evidence type="ECO:0000256" key="2">
    <source>
        <dbReference type="ARBA" id="ARBA00023134"/>
    </source>
</evidence>
<dbReference type="GO" id="GO:0005525">
    <property type="term" value="F:GTP binding"/>
    <property type="evidence" value="ECO:0007669"/>
    <property type="project" value="UniProtKB-KW"/>
</dbReference>
<dbReference type="GeneID" id="122130872"/>
<evidence type="ECO:0000256" key="1">
    <source>
        <dbReference type="ARBA" id="ARBA00022741"/>
    </source>
</evidence>
<evidence type="ECO:0000259" key="3">
    <source>
        <dbReference type="PROSITE" id="PS51720"/>
    </source>
</evidence>
<evidence type="ECO:0000313" key="5">
    <source>
        <dbReference type="RefSeq" id="XP_042561633.1"/>
    </source>
</evidence>
<keyword evidence="2" id="KW-0342">GTP-binding</keyword>
<evidence type="ECO:0000313" key="4">
    <source>
        <dbReference type="Proteomes" id="UP000515152"/>
    </source>
</evidence>
<sequence length="349" mass="38895">MPRREACSDGELRVVVIGSSGHSQFSLTNSMLGKEEFSKDVCNISASRKNLAELAGRRVAVVNGPNLYEKNMSKAKMKEELRRAKCLSAPGPHAFLMAFDLERISPNDIKTPKMVKKRFGENSLNHCMVLLAYEGSLEGTPLEDRVMRPDGHLRELLEQCGGRYHVFNKNWHDRSQDRVLVHKIERMVTNLGGHYFTSGSYQRAEDCVQKEEKRLRKKREGETQRAWTGLEQQYRGDELRWQIDNYNASVGQEIRAKAELDNRWLRTTLATGVGVGFVVGSIMGMAIGSVEGPAGFVVGGTVGGIVGGASGGAVQVAIEHIEDRVGPNPNNFNTVFINRFFRSPRSSLR</sequence>
<feature type="domain" description="AIG1-type G" evidence="3">
    <location>
        <begin position="9"/>
        <end position="205"/>
    </location>
</feature>
<reference evidence="5" key="1">
    <citation type="submission" date="2025-08" db="UniProtKB">
        <authorList>
            <consortium name="RefSeq"/>
        </authorList>
    </citation>
    <scope>IDENTIFICATION</scope>
</reference>
<dbReference type="PROSITE" id="PS51720">
    <property type="entry name" value="G_AIG1"/>
    <property type="match status" value="1"/>
</dbReference>
<dbReference type="KEGG" id="char:122130872"/>
<dbReference type="Pfam" id="PF04548">
    <property type="entry name" value="AIG1"/>
    <property type="match status" value="1"/>
</dbReference>
<dbReference type="PANTHER" id="PTHR10903:SF177">
    <property type="entry name" value="GTPASE IMAP FAMILY MEMBER 4-LIKE-RELATED"/>
    <property type="match status" value="1"/>
</dbReference>
<accession>A0A8M1KH43</accession>
<dbReference type="RefSeq" id="XP_042561633.1">
    <property type="nucleotide sequence ID" value="XM_042705699.1"/>
</dbReference>
<name>A0A8M1KH43_CLUHA</name>
<dbReference type="OrthoDB" id="8871742at2759"/>
<dbReference type="InterPro" id="IPR045058">
    <property type="entry name" value="GIMA/IAN/Toc"/>
</dbReference>
<keyword evidence="1" id="KW-0547">Nucleotide-binding</keyword>
<dbReference type="PANTHER" id="PTHR10903">
    <property type="entry name" value="GTPASE, IMAP FAMILY MEMBER-RELATED"/>
    <property type="match status" value="1"/>
</dbReference>
<gene>
    <name evidence="5" type="primary">LOC122130872</name>
</gene>
<keyword evidence="4" id="KW-1185">Reference proteome</keyword>
<dbReference type="FunFam" id="3.40.50.300:FF:003244">
    <property type="entry name" value="Si:dkey-120c6.5"/>
    <property type="match status" value="1"/>
</dbReference>
<organism evidence="4 5">
    <name type="scientific">Clupea harengus</name>
    <name type="common">Atlantic herring</name>
    <dbReference type="NCBI Taxonomy" id="7950"/>
    <lineage>
        <taxon>Eukaryota</taxon>
        <taxon>Metazoa</taxon>
        <taxon>Chordata</taxon>
        <taxon>Craniata</taxon>
        <taxon>Vertebrata</taxon>
        <taxon>Euteleostomi</taxon>
        <taxon>Actinopterygii</taxon>
        <taxon>Neopterygii</taxon>
        <taxon>Teleostei</taxon>
        <taxon>Clupei</taxon>
        <taxon>Clupeiformes</taxon>
        <taxon>Clupeoidei</taxon>
        <taxon>Clupeidae</taxon>
        <taxon>Clupea</taxon>
    </lineage>
</organism>
<dbReference type="AlphaFoldDB" id="A0A8M1KH43"/>
<dbReference type="InterPro" id="IPR006703">
    <property type="entry name" value="G_AIG1"/>
</dbReference>
<proteinExistence type="predicted"/>